<reference evidence="1 2" key="1">
    <citation type="submission" date="2014-04" db="EMBL/GenBank/DDBJ databases">
        <authorList>
            <consortium name="DOE Joint Genome Institute"/>
            <person name="Kuo A."/>
            <person name="Kohler A."/>
            <person name="Jargeat P."/>
            <person name="Nagy L.G."/>
            <person name="Floudas D."/>
            <person name="Copeland A."/>
            <person name="Barry K.W."/>
            <person name="Cichocki N."/>
            <person name="Veneault-Fourrey C."/>
            <person name="LaButti K."/>
            <person name="Lindquist E.A."/>
            <person name="Lipzen A."/>
            <person name="Lundell T."/>
            <person name="Morin E."/>
            <person name="Murat C."/>
            <person name="Sun H."/>
            <person name="Tunlid A."/>
            <person name="Henrissat B."/>
            <person name="Grigoriev I.V."/>
            <person name="Hibbett D.S."/>
            <person name="Martin F."/>
            <person name="Nordberg H.P."/>
            <person name="Cantor M.N."/>
            <person name="Hua S.X."/>
        </authorList>
    </citation>
    <scope>NUCLEOTIDE SEQUENCE [LARGE SCALE GENOMIC DNA]</scope>
    <source>
        <strain evidence="1 2">Ve08.2h10</strain>
    </source>
</reference>
<keyword evidence="2" id="KW-1185">Reference proteome</keyword>
<dbReference type="HOGENOM" id="CLU_1310477_0_0_1"/>
<dbReference type="Proteomes" id="UP000054538">
    <property type="component" value="Unassembled WGS sequence"/>
</dbReference>
<evidence type="ECO:0000313" key="2">
    <source>
        <dbReference type="Proteomes" id="UP000054538"/>
    </source>
</evidence>
<organism evidence="1 2">
    <name type="scientific">Paxillus rubicundulus Ve08.2h10</name>
    <dbReference type="NCBI Taxonomy" id="930991"/>
    <lineage>
        <taxon>Eukaryota</taxon>
        <taxon>Fungi</taxon>
        <taxon>Dikarya</taxon>
        <taxon>Basidiomycota</taxon>
        <taxon>Agaricomycotina</taxon>
        <taxon>Agaricomycetes</taxon>
        <taxon>Agaricomycetidae</taxon>
        <taxon>Boletales</taxon>
        <taxon>Paxilineae</taxon>
        <taxon>Paxillaceae</taxon>
        <taxon>Paxillus</taxon>
    </lineage>
</organism>
<protein>
    <submittedName>
        <fullName evidence="1">Uncharacterized protein</fullName>
    </submittedName>
</protein>
<dbReference type="InParanoid" id="A0A0D0DTW5"/>
<reference evidence="2" key="2">
    <citation type="submission" date="2015-01" db="EMBL/GenBank/DDBJ databases">
        <title>Evolutionary Origins and Diversification of the Mycorrhizal Mutualists.</title>
        <authorList>
            <consortium name="DOE Joint Genome Institute"/>
            <consortium name="Mycorrhizal Genomics Consortium"/>
            <person name="Kohler A."/>
            <person name="Kuo A."/>
            <person name="Nagy L.G."/>
            <person name="Floudas D."/>
            <person name="Copeland A."/>
            <person name="Barry K.W."/>
            <person name="Cichocki N."/>
            <person name="Veneault-Fourrey C."/>
            <person name="LaButti K."/>
            <person name="Lindquist E.A."/>
            <person name="Lipzen A."/>
            <person name="Lundell T."/>
            <person name="Morin E."/>
            <person name="Murat C."/>
            <person name="Riley R."/>
            <person name="Ohm R."/>
            <person name="Sun H."/>
            <person name="Tunlid A."/>
            <person name="Henrissat B."/>
            <person name="Grigoriev I.V."/>
            <person name="Hibbett D.S."/>
            <person name="Martin F."/>
        </authorList>
    </citation>
    <scope>NUCLEOTIDE SEQUENCE [LARGE SCALE GENOMIC DNA]</scope>
    <source>
        <strain evidence="2">Ve08.2h10</strain>
    </source>
</reference>
<name>A0A0D0DTW5_9AGAM</name>
<dbReference type="OrthoDB" id="6132182at2759"/>
<sequence length="210" mass="22948">MSAHKTTMLAHVPVPGVGEVDLPSNFQSIKGFRLFIILARLPEHAFGRSYNFQVFYKENNLIGNITVFAREDDSPCKACALRRESASLVRGVISIPPRIIHEIIVDSGIDCDNNTMDITTGLVTKALSGKLLDLSGKVLASAQGGEEVAAVPASHAASKRVQPVETTLLSSAIAQHADDKNQPVYFFDWMPHKGLFPVRLTRLSTLLNIR</sequence>
<dbReference type="AlphaFoldDB" id="A0A0D0DTW5"/>
<dbReference type="EMBL" id="KN824934">
    <property type="protein sequence ID" value="KIK97473.1"/>
    <property type="molecule type" value="Genomic_DNA"/>
</dbReference>
<accession>A0A0D0DTW5</accession>
<evidence type="ECO:0000313" key="1">
    <source>
        <dbReference type="EMBL" id="KIK97473.1"/>
    </source>
</evidence>
<dbReference type="STRING" id="930991.A0A0D0DTW5"/>
<proteinExistence type="predicted"/>
<gene>
    <name evidence="1" type="ORF">PAXRUDRAFT_221546</name>
</gene>